<dbReference type="InterPro" id="IPR043708">
    <property type="entry name" value="DUF5648"/>
</dbReference>
<feature type="domain" description="DUF5648" evidence="1">
    <location>
        <begin position="57"/>
        <end position="108"/>
    </location>
</feature>
<protein>
    <recommendedName>
        <fullName evidence="1">DUF5648 domain-containing protein</fullName>
    </recommendedName>
</protein>
<evidence type="ECO:0000313" key="2">
    <source>
        <dbReference type="EMBL" id="KDR66519.1"/>
    </source>
</evidence>
<dbReference type="EMBL" id="KL142422">
    <property type="protein sequence ID" value="KDR66519.1"/>
    <property type="molecule type" value="Genomic_DNA"/>
</dbReference>
<gene>
    <name evidence="2" type="ORF">GALMADRAFT_44695</name>
</gene>
<dbReference type="OrthoDB" id="9971254at2759"/>
<feature type="non-terminal residue" evidence="2">
    <location>
        <position position="109"/>
    </location>
</feature>
<name>A0A067SFM3_GALM3</name>
<proteinExistence type="predicted"/>
<organism evidence="2 3">
    <name type="scientific">Galerina marginata (strain CBS 339.88)</name>
    <dbReference type="NCBI Taxonomy" id="685588"/>
    <lineage>
        <taxon>Eukaryota</taxon>
        <taxon>Fungi</taxon>
        <taxon>Dikarya</taxon>
        <taxon>Basidiomycota</taxon>
        <taxon>Agaricomycotina</taxon>
        <taxon>Agaricomycetes</taxon>
        <taxon>Agaricomycetidae</taxon>
        <taxon>Agaricales</taxon>
        <taxon>Agaricineae</taxon>
        <taxon>Strophariaceae</taxon>
        <taxon>Galerina</taxon>
    </lineage>
</organism>
<dbReference type="HOGENOM" id="CLU_2190170_0_0_1"/>
<evidence type="ECO:0000313" key="3">
    <source>
        <dbReference type="Proteomes" id="UP000027222"/>
    </source>
</evidence>
<reference evidence="3" key="1">
    <citation type="journal article" date="2014" name="Proc. Natl. Acad. Sci. U.S.A.">
        <title>Extensive sampling of basidiomycete genomes demonstrates inadequacy of the white-rot/brown-rot paradigm for wood decay fungi.</title>
        <authorList>
            <person name="Riley R."/>
            <person name="Salamov A.A."/>
            <person name="Brown D.W."/>
            <person name="Nagy L.G."/>
            <person name="Floudas D."/>
            <person name="Held B.W."/>
            <person name="Levasseur A."/>
            <person name="Lombard V."/>
            <person name="Morin E."/>
            <person name="Otillar R."/>
            <person name="Lindquist E.A."/>
            <person name="Sun H."/>
            <person name="LaButti K.M."/>
            <person name="Schmutz J."/>
            <person name="Jabbour D."/>
            <person name="Luo H."/>
            <person name="Baker S.E."/>
            <person name="Pisabarro A.G."/>
            <person name="Walton J.D."/>
            <person name="Blanchette R.A."/>
            <person name="Henrissat B."/>
            <person name="Martin F."/>
            <person name="Cullen D."/>
            <person name="Hibbett D.S."/>
            <person name="Grigoriev I.V."/>
        </authorList>
    </citation>
    <scope>NUCLEOTIDE SEQUENCE [LARGE SCALE GENOMIC DNA]</scope>
    <source>
        <strain evidence="3">CBS 339.88</strain>
    </source>
</reference>
<dbReference type="Pfam" id="PF18885">
    <property type="entry name" value="DUF5648"/>
    <property type="match status" value="2"/>
</dbReference>
<sequence length="109" mass="11837">GYVYPTQICNSIPLYGAAQASAADHWYTTILTEHNELVALAGWADLGIIAYNFAPAFVYPSQMCGSAPLYVVSLASATDHYYITILGERDDMVDNLGWVDEGIAAYVLP</sequence>
<dbReference type="Proteomes" id="UP000027222">
    <property type="component" value="Unassembled WGS sequence"/>
</dbReference>
<evidence type="ECO:0000259" key="1">
    <source>
        <dbReference type="Pfam" id="PF18885"/>
    </source>
</evidence>
<dbReference type="STRING" id="685588.A0A067SFM3"/>
<accession>A0A067SFM3</accession>
<feature type="non-terminal residue" evidence="2">
    <location>
        <position position="1"/>
    </location>
</feature>
<dbReference type="AlphaFoldDB" id="A0A067SFM3"/>
<feature type="domain" description="DUF5648" evidence="1">
    <location>
        <begin position="1"/>
        <end position="52"/>
    </location>
</feature>
<keyword evidence="3" id="KW-1185">Reference proteome</keyword>